<evidence type="ECO:0000256" key="5">
    <source>
        <dbReference type="ARBA" id="ARBA00022553"/>
    </source>
</evidence>
<evidence type="ECO:0000259" key="15">
    <source>
        <dbReference type="PROSITE" id="PS50004"/>
    </source>
</evidence>
<dbReference type="InterPro" id="IPR037721">
    <property type="entry name" value="Ferlin"/>
</dbReference>
<comment type="subcellular location">
    <subcellularLocation>
        <location evidence="1">Cell membrane</location>
        <topology evidence="1">Single-pass type II membrane protein</topology>
    </subcellularLocation>
    <subcellularLocation>
        <location evidence="2">Cytoplasmic vesicle membrane</location>
        <topology evidence="2">Single-pass type II membrane protein</topology>
    </subcellularLocation>
</comment>
<dbReference type="InterPro" id="IPR037725">
    <property type="entry name" value="C2F_Ferlin"/>
</dbReference>
<keyword evidence="11 14" id="KW-1133">Transmembrane helix</keyword>
<dbReference type="Pfam" id="PF00168">
    <property type="entry name" value="C2"/>
    <property type="match status" value="7"/>
</dbReference>
<dbReference type="SMART" id="SM01202">
    <property type="entry name" value="FerI"/>
    <property type="match status" value="1"/>
</dbReference>
<evidence type="ECO:0000256" key="13">
    <source>
        <dbReference type="ARBA" id="ARBA00023329"/>
    </source>
</evidence>
<evidence type="ECO:0000256" key="6">
    <source>
        <dbReference type="ARBA" id="ARBA00022692"/>
    </source>
</evidence>
<dbReference type="PANTHER" id="PTHR12546">
    <property type="entry name" value="FER-1-LIKE"/>
    <property type="match status" value="1"/>
</dbReference>
<keyword evidence="13" id="KW-0968">Cytoplasmic vesicle</keyword>
<dbReference type="InterPro" id="IPR037720">
    <property type="entry name" value="C2B_Ferlin"/>
</dbReference>
<dbReference type="SMART" id="SM00239">
    <property type="entry name" value="C2"/>
    <property type="match status" value="6"/>
</dbReference>
<dbReference type="InterPro" id="IPR012560">
    <property type="entry name" value="Ferlin_A-domain"/>
</dbReference>
<feature type="transmembrane region" description="Helical" evidence="14">
    <location>
        <begin position="2052"/>
        <end position="2074"/>
    </location>
</feature>
<dbReference type="SMART" id="SM01201">
    <property type="entry name" value="FerB"/>
    <property type="match status" value="1"/>
</dbReference>
<dbReference type="GO" id="GO:0007009">
    <property type="term" value="P:plasma membrane organization"/>
    <property type="evidence" value="ECO:0007669"/>
    <property type="project" value="TreeGrafter"/>
</dbReference>
<dbReference type="CDD" id="cd04037">
    <property type="entry name" value="C2E_Ferlin"/>
    <property type="match status" value="1"/>
</dbReference>
<evidence type="ECO:0000313" key="16">
    <source>
        <dbReference type="EMBL" id="CAL5134518.1"/>
    </source>
</evidence>
<keyword evidence="12 14" id="KW-0472">Membrane</keyword>
<sequence length="2085" mass="235771">MAGAEKAEAGKSAYGLEVLVKNAVNLPNLSLTGKSDPFVLLSYQGQTRKTQVVENELNPTWNETLQFDLQGKPLDPADVLQVTVKDYHKLGVDQVMGKTEIPLKSLLGGSGEMPLKVSLKKSKNKDTGATVEVLIRYISPKQGADTQGGMGGTVLQAKTAEADASATAADAGAATSAVGAGVLGQAGTGGAGAPGTGGAGAPGAVAAAGAGGMKTGQPVYSDKVQDFQIRVKVVEARQLPGSNISPVCKVSCAELTKGTAVRNSTNTPYWNETFYFNFKKSPVDLFGKTLSFGVYQSNKLRKDAIIGSFQFELSLVYEMDKHSLLNKWLLLCNPDDVMAGAKGYLKVSVVILGAGDEPPSMEVTEDTEEDIEKNLFRIAGVQLRPALFRLRVYRAEDLPRMDPDTFKGVKNLLRSDGEGSDFVDPFLDAQFAGARLKTSTKYQSANPEWNEELVINYQFPSMCQSLKFTMWDWDRIGNNDAIATGRINIAQISSFAEDESGFLPNFGPCFMNLYGSPREYSELPNEYEALNLGKGEGAAYRGRVLMELRTELPDNRTVNEIKAIDADAVSTVQKYLRRRKFRLNVAFLSATQIPGEKDSTIEFEVSIGNYGNKLDDSVPPCASYTPSTNPVYDGVAYSYLPWGDEKPCAIVDCQWEDISFRLCTLNMLLRIRDRLQRHLNRINMAIKCQVPEEEQAQVAVQALDEFIVDCQQPLPTWEPEHSPENDLDKYIRRMREGQIKALLVEAMNVRENASKVQEVLDRLEYYKDTVTNMLAEPQNSFPDVIVWMFIGKERRAYCRIPANEVLYHPNKTYCGRLCNIPHSLLLKRLDSKESEKDVRPSARLRVVIWLGLEQYQSECYKLQTDAKLQIMAETYENQASLLNKWCTTRPPLTRPAWSDDSGKKELKKEMFEPPEGWQWDGDWFVHVDESTLYTRDTGQTSFTEEVYENQSRTPDTTWKPAEPPYSDAYGEPKPDPEHIALPDGWSWDGDWTIDKSTCCDEEGFAYAVDSTDDSFYPAEKLYHMFRRRRYLRKRDLGEPGQPVKQAVVGEIAGQKREERLSLLANLSPEPADNWEYAFNFASKFHDKKRALDAVRRRRWHRYMRPTQATASYVMELSSAKYGEQDEDKVVKKENLTVPRVFLHYEKSHDWHLRAYIFQARALLAADQSGMSDPYLQCAFQNLCQRTEMIQQTLSPNWDQTLIYESVEMYGRPEHILAHPPTVVIEIFDWNKLGKDKFLGCCEVTGGTNRRTASCEAGPESSWRVVLDWISIKKHKKEAGELLAAFELILLDGKSPPPPPPRRGELYAVPDDIRPQLQETGVEIVCWGVRNMQKYQLSDVASPSVEFEIGGCTCESQPIRNANKNPNFKNPLMFMRAKLPTDERYMPPLNICVKDHRCFGQKPVVGLCVLKDLWLFRFPPKSGTDIDAELPSLGDQGGLVMKSAPIEFAAAPTTALQASEKPPAKKKFMALEVVEQDIDWWSKYYASLGEYSKCLHYKELGYDTLKIYDTPLEEVTEFMAFNDFCRTFTLNRGKNVDSDENFAGEFKGFFYMYPLPEDPKEELPPKYVETLPWSNAPQEVVVRVYCVRAEGLQPMDPTGLADPYIEIIAGKTKVDSKKQYIPNTLNPEFGRCFEFKCMIPNDKDLTVRVKDYDVVGADDIIGETTIDLENRCLTKFRATCGIPQTYCVSGLNKWRDSQLPSAILETICQRHNWPAPTYTEPSETNQCMVVQVGPKRYSVRQFEHGTVHNPHLGPEKERLALHVLNLISLVKEHVEIRPLYNTMQPGIEQGRLSMWVDIFPVSLGAPGPVIDITPRVPADYVLRIVVWNTFNVVLQESNIFGERMSDIYVKGWLSGVEERQKTDVHYRSLNGEGNFNWRFVFPFKYLPAENVIVVKKKEHFWSLDKTETRIRPLLIMQVWDNDLFSPDDFLGTLELNLGNMVAPAKLEKSCTVNMVQSVGKDQKMVNMFDAKRQKGFWPFTNEKDGKTVLTGKLEMEMEIVTKAEEALRPAGRAREDPNANPHLDPPKRPETSFLWITSPWKTFKFIIWKRCKWVFIGIIIAILLGLLIALFIYAIPKLLARKMIGV</sequence>
<dbReference type="Pfam" id="PF06398">
    <property type="entry name" value="Pex24p"/>
    <property type="match status" value="1"/>
</dbReference>
<feature type="domain" description="C2" evidence="15">
    <location>
        <begin position="1801"/>
        <end position="1949"/>
    </location>
</feature>
<feature type="domain" description="C2" evidence="15">
    <location>
        <begin position="1556"/>
        <end position="1680"/>
    </location>
</feature>
<dbReference type="InterPro" id="IPR010482">
    <property type="entry name" value="TECPR1-like_DysF"/>
</dbReference>
<keyword evidence="6 14" id="KW-0812">Transmembrane</keyword>
<dbReference type="InterPro" id="IPR012968">
    <property type="entry name" value="FerIin_dom"/>
</dbReference>
<dbReference type="Pfam" id="PF08150">
    <property type="entry name" value="FerB"/>
    <property type="match status" value="1"/>
</dbReference>
<dbReference type="SUPFAM" id="SSF49562">
    <property type="entry name" value="C2 domain (Calcium/lipid-binding domain, CaLB)"/>
    <property type="match status" value="7"/>
</dbReference>
<evidence type="ECO:0000256" key="14">
    <source>
        <dbReference type="SAM" id="Phobius"/>
    </source>
</evidence>
<dbReference type="CDD" id="cd08373">
    <property type="entry name" value="C2A_Ferlin"/>
    <property type="match status" value="1"/>
</dbReference>
<evidence type="ECO:0000256" key="4">
    <source>
        <dbReference type="ARBA" id="ARBA00022475"/>
    </source>
</evidence>
<dbReference type="SMART" id="SM01200">
    <property type="entry name" value="FerA"/>
    <property type="match status" value="1"/>
</dbReference>
<dbReference type="GO" id="GO:0030659">
    <property type="term" value="C:cytoplasmic vesicle membrane"/>
    <property type="evidence" value="ECO:0007669"/>
    <property type="project" value="UniProtKB-SubCell"/>
</dbReference>
<dbReference type="SMART" id="SM00693">
    <property type="entry name" value="DysFN"/>
    <property type="match status" value="2"/>
</dbReference>
<feature type="domain" description="C2" evidence="15">
    <location>
        <begin position="1301"/>
        <end position="1427"/>
    </location>
</feature>
<dbReference type="GO" id="GO:0046872">
    <property type="term" value="F:metal ion binding"/>
    <property type="evidence" value="ECO:0007669"/>
    <property type="project" value="UniProtKB-KW"/>
</dbReference>
<dbReference type="InterPro" id="IPR055072">
    <property type="entry name" value="Ferlin_DSRM"/>
</dbReference>
<evidence type="ECO:0000256" key="7">
    <source>
        <dbReference type="ARBA" id="ARBA00022723"/>
    </source>
</evidence>
<feature type="domain" description="C2" evidence="15">
    <location>
        <begin position="210"/>
        <end position="326"/>
    </location>
</feature>
<gene>
    <name evidence="16" type="ORF">CDAUBV1_LOCUS7889</name>
</gene>
<dbReference type="InterPro" id="IPR035892">
    <property type="entry name" value="C2_domain_sf"/>
</dbReference>
<dbReference type="InterPro" id="IPR037724">
    <property type="entry name" value="C2E_Ferlin"/>
</dbReference>
<evidence type="ECO:0000256" key="1">
    <source>
        <dbReference type="ARBA" id="ARBA00004401"/>
    </source>
</evidence>
<evidence type="ECO:0000256" key="12">
    <source>
        <dbReference type="ARBA" id="ARBA00023136"/>
    </source>
</evidence>
<keyword evidence="7" id="KW-0479">Metal-binding</keyword>
<dbReference type="SMART" id="SM00694">
    <property type="entry name" value="DysFC"/>
    <property type="match status" value="2"/>
</dbReference>
<dbReference type="Pfam" id="PF08151">
    <property type="entry name" value="FerI"/>
    <property type="match status" value="1"/>
</dbReference>
<evidence type="ECO:0000256" key="3">
    <source>
        <dbReference type="ARBA" id="ARBA00007561"/>
    </source>
</evidence>
<evidence type="ECO:0000256" key="8">
    <source>
        <dbReference type="ARBA" id="ARBA00022737"/>
    </source>
</evidence>
<dbReference type="CDD" id="cd04017">
    <property type="entry name" value="C2D_Ferlin"/>
    <property type="match status" value="1"/>
</dbReference>
<dbReference type="CDD" id="cd04018">
    <property type="entry name" value="C2C_Ferlin"/>
    <property type="match status" value="1"/>
</dbReference>
<dbReference type="InterPro" id="IPR006614">
    <property type="entry name" value="Peroxin/Ferlin"/>
</dbReference>
<dbReference type="Pfam" id="PF22901">
    <property type="entry name" value="dsrm_Ferlin"/>
    <property type="match status" value="1"/>
</dbReference>
<proteinExistence type="inferred from homology"/>
<dbReference type="Pfam" id="PF16165">
    <property type="entry name" value="Ferlin_C"/>
    <property type="match status" value="1"/>
</dbReference>
<accession>A0AAV2TH89</accession>
<keyword evidence="8" id="KW-0677">Repeat</keyword>
<dbReference type="GO" id="GO:0098588">
    <property type="term" value="C:bounding membrane of organelle"/>
    <property type="evidence" value="ECO:0007669"/>
    <property type="project" value="UniProtKB-ARBA"/>
</dbReference>
<dbReference type="InterPro" id="IPR037722">
    <property type="entry name" value="C2C_Ferlin"/>
</dbReference>
<organism evidence="16 17">
    <name type="scientific">Calicophoron daubneyi</name>
    <name type="common">Rumen fluke</name>
    <name type="synonym">Paramphistomum daubneyi</name>
    <dbReference type="NCBI Taxonomy" id="300641"/>
    <lineage>
        <taxon>Eukaryota</taxon>
        <taxon>Metazoa</taxon>
        <taxon>Spiralia</taxon>
        <taxon>Lophotrochozoa</taxon>
        <taxon>Platyhelminthes</taxon>
        <taxon>Trematoda</taxon>
        <taxon>Digenea</taxon>
        <taxon>Plagiorchiida</taxon>
        <taxon>Pronocephalata</taxon>
        <taxon>Paramphistomoidea</taxon>
        <taxon>Paramphistomidae</taxon>
        <taxon>Calicophoron</taxon>
    </lineage>
</organism>
<dbReference type="CDD" id="cd04011">
    <property type="entry name" value="C2B_Ferlin"/>
    <property type="match status" value="1"/>
</dbReference>
<feature type="domain" description="C2" evidence="15">
    <location>
        <begin position="1"/>
        <end position="117"/>
    </location>
</feature>
<dbReference type="Proteomes" id="UP001497525">
    <property type="component" value="Unassembled WGS sequence"/>
</dbReference>
<evidence type="ECO:0000256" key="10">
    <source>
        <dbReference type="ARBA" id="ARBA00022968"/>
    </source>
</evidence>
<keyword evidence="9" id="KW-0106">Calcium</keyword>
<feature type="domain" description="C2" evidence="15">
    <location>
        <begin position="367"/>
        <end position="503"/>
    </location>
</feature>
<dbReference type="InterPro" id="IPR000008">
    <property type="entry name" value="C2_dom"/>
</dbReference>
<dbReference type="PANTHER" id="PTHR12546:SF33">
    <property type="entry name" value="SPERM VESICLE FUSION PROTEIN FER-1"/>
    <property type="match status" value="1"/>
</dbReference>
<dbReference type="CDD" id="cd08374">
    <property type="entry name" value="C2F_Ferlin"/>
    <property type="match status" value="1"/>
</dbReference>
<comment type="caution">
    <text evidence="16">The sequence shown here is derived from an EMBL/GenBank/DDBJ whole genome shotgun (WGS) entry which is preliminary data.</text>
</comment>
<keyword evidence="4" id="KW-1003">Cell membrane</keyword>
<dbReference type="GO" id="GO:0005886">
    <property type="term" value="C:plasma membrane"/>
    <property type="evidence" value="ECO:0007669"/>
    <property type="project" value="UniProtKB-SubCell"/>
</dbReference>
<dbReference type="Gene3D" id="2.60.40.150">
    <property type="entry name" value="C2 domain"/>
    <property type="match status" value="6"/>
</dbReference>
<keyword evidence="5" id="KW-0597">Phosphoprotein</keyword>
<feature type="domain" description="C2" evidence="15">
    <location>
        <begin position="1134"/>
        <end position="1263"/>
    </location>
</feature>
<dbReference type="InterPro" id="IPR037726">
    <property type="entry name" value="C2A_Ferlin"/>
</dbReference>
<reference evidence="16" key="1">
    <citation type="submission" date="2024-06" db="EMBL/GenBank/DDBJ databases">
        <authorList>
            <person name="Liu X."/>
            <person name="Lenzi L."/>
            <person name="Haldenby T S."/>
            <person name="Uol C."/>
        </authorList>
    </citation>
    <scope>NUCLEOTIDE SEQUENCE</scope>
</reference>
<comment type="similarity">
    <text evidence="3">Belongs to the ferlin family.</text>
</comment>
<keyword evidence="10" id="KW-0735">Signal-anchor</keyword>
<name>A0AAV2TH89_CALDB</name>
<evidence type="ECO:0000256" key="2">
    <source>
        <dbReference type="ARBA" id="ARBA00004483"/>
    </source>
</evidence>
<protein>
    <recommendedName>
        <fullName evidence="15">C2 domain-containing protein</fullName>
    </recommendedName>
</protein>
<dbReference type="InterPro" id="IPR012561">
    <property type="entry name" value="Ferlin_B-domain"/>
</dbReference>
<evidence type="ECO:0000256" key="11">
    <source>
        <dbReference type="ARBA" id="ARBA00022989"/>
    </source>
</evidence>
<dbReference type="Pfam" id="PF08165">
    <property type="entry name" value="FerA"/>
    <property type="match status" value="1"/>
</dbReference>
<dbReference type="InterPro" id="IPR037723">
    <property type="entry name" value="C2D_Ferlin"/>
</dbReference>
<dbReference type="EMBL" id="CAXLJL010000202">
    <property type="protein sequence ID" value="CAL5134518.1"/>
    <property type="molecule type" value="Genomic_DNA"/>
</dbReference>
<dbReference type="InterPro" id="IPR032362">
    <property type="entry name" value="Ferlin_C"/>
</dbReference>
<dbReference type="PROSITE" id="PS50004">
    <property type="entry name" value="C2"/>
    <property type="match status" value="7"/>
</dbReference>
<evidence type="ECO:0000256" key="9">
    <source>
        <dbReference type="ARBA" id="ARBA00022837"/>
    </source>
</evidence>
<evidence type="ECO:0000313" key="17">
    <source>
        <dbReference type="Proteomes" id="UP001497525"/>
    </source>
</evidence>